<evidence type="ECO:0000313" key="3">
    <source>
        <dbReference type="EMBL" id="CAF1495564.1"/>
    </source>
</evidence>
<keyword evidence="1" id="KW-0812">Transmembrane</keyword>
<dbReference type="AlphaFoldDB" id="A0A815T2D2"/>
<reference evidence="3" key="1">
    <citation type="submission" date="2021-02" db="EMBL/GenBank/DDBJ databases">
        <authorList>
            <person name="Nowell W R."/>
        </authorList>
    </citation>
    <scope>NUCLEOTIDE SEQUENCE</scope>
</reference>
<accession>A0A815T2D2</accession>
<dbReference type="InterPro" id="IPR052085">
    <property type="entry name" value="WD-SAM-U-box"/>
</dbReference>
<name>A0A815T2D2_ADIRI</name>
<dbReference type="EMBL" id="CAJNOJ010000607">
    <property type="protein sequence ID" value="CAF1495564.1"/>
    <property type="molecule type" value="Genomic_DNA"/>
</dbReference>
<dbReference type="Proteomes" id="UP000663852">
    <property type="component" value="Unassembled WGS sequence"/>
</dbReference>
<evidence type="ECO:0000313" key="4">
    <source>
        <dbReference type="Proteomes" id="UP000663852"/>
    </source>
</evidence>
<dbReference type="Gene3D" id="3.30.40.10">
    <property type="entry name" value="Zinc/RING finger domain, C3HC4 (zinc finger)"/>
    <property type="match status" value="1"/>
</dbReference>
<proteinExistence type="predicted"/>
<dbReference type="SMART" id="SM00504">
    <property type="entry name" value="Ubox"/>
    <property type="match status" value="1"/>
</dbReference>
<dbReference type="InterPro" id="IPR013083">
    <property type="entry name" value="Znf_RING/FYVE/PHD"/>
</dbReference>
<sequence>MACSVTLERLQCPITRDIMEDPVIAEDGYTYDPLTRTPLRVSELRPNRAVKELIDAYREQSQNHQTATSEGSHSIPRSVVNSDEIYHRPSHPYTSAYNHRFISNQYNVNIRNDSIDYSPDTSCTGNRHQHNYEPRQHRTNGYVYTLPNHRLQTVSNNSSTISNQAVTPLVSPSRNSGTSSLCDMISSHHYCVFMLCCTILIIVCVVVIVPVVLTLQSKLPTTILTTTTTTTVTTEADGYKSKSCESIYRSGFRSVNWSLLLLHIGIARLSRYF</sequence>
<gene>
    <name evidence="3" type="ORF">EDS130_LOCUS42292</name>
</gene>
<dbReference type="InterPro" id="IPR003613">
    <property type="entry name" value="Ubox_domain"/>
</dbReference>
<evidence type="ECO:0000259" key="2">
    <source>
        <dbReference type="SMART" id="SM00504"/>
    </source>
</evidence>
<protein>
    <recommendedName>
        <fullName evidence="2">U-box domain-containing protein</fullName>
    </recommendedName>
</protein>
<keyword evidence="1" id="KW-0472">Membrane</keyword>
<feature type="domain" description="U-box" evidence="2">
    <location>
        <begin position="9"/>
        <end position="57"/>
    </location>
</feature>
<dbReference type="SUPFAM" id="SSF57850">
    <property type="entry name" value="RING/U-box"/>
    <property type="match status" value="1"/>
</dbReference>
<dbReference type="GO" id="GO:0004842">
    <property type="term" value="F:ubiquitin-protein transferase activity"/>
    <property type="evidence" value="ECO:0007669"/>
    <property type="project" value="InterPro"/>
</dbReference>
<feature type="transmembrane region" description="Helical" evidence="1">
    <location>
        <begin position="192"/>
        <end position="215"/>
    </location>
</feature>
<evidence type="ECO:0000256" key="1">
    <source>
        <dbReference type="SAM" id="Phobius"/>
    </source>
</evidence>
<keyword evidence="1" id="KW-1133">Transmembrane helix</keyword>
<dbReference type="PANTHER" id="PTHR46573">
    <property type="entry name" value="WD REPEAT, SAM AND U-BOX DOMAIN-CONTAINING PROTEIN 1"/>
    <property type="match status" value="1"/>
</dbReference>
<dbReference type="GO" id="GO:0016567">
    <property type="term" value="P:protein ubiquitination"/>
    <property type="evidence" value="ECO:0007669"/>
    <property type="project" value="InterPro"/>
</dbReference>
<dbReference type="PANTHER" id="PTHR46573:SF1">
    <property type="entry name" value="WD REPEAT, SAM AND U-BOX DOMAIN-CONTAINING PROTEIN 1"/>
    <property type="match status" value="1"/>
</dbReference>
<organism evidence="3 4">
    <name type="scientific">Adineta ricciae</name>
    <name type="common">Rotifer</name>
    <dbReference type="NCBI Taxonomy" id="249248"/>
    <lineage>
        <taxon>Eukaryota</taxon>
        <taxon>Metazoa</taxon>
        <taxon>Spiralia</taxon>
        <taxon>Gnathifera</taxon>
        <taxon>Rotifera</taxon>
        <taxon>Eurotatoria</taxon>
        <taxon>Bdelloidea</taxon>
        <taxon>Adinetida</taxon>
        <taxon>Adinetidae</taxon>
        <taxon>Adineta</taxon>
    </lineage>
</organism>
<dbReference type="OrthoDB" id="1916455at2759"/>
<comment type="caution">
    <text evidence="3">The sequence shown here is derived from an EMBL/GenBank/DDBJ whole genome shotgun (WGS) entry which is preliminary data.</text>
</comment>